<dbReference type="Pfam" id="PF03714">
    <property type="entry name" value="PUD"/>
    <property type="match status" value="2"/>
</dbReference>
<dbReference type="RefSeq" id="WP_394395242.1">
    <property type="nucleotide sequence ID" value="NZ_JBIGHW010000001.1"/>
</dbReference>
<dbReference type="InterPro" id="IPR013780">
    <property type="entry name" value="Glyco_hydro_b"/>
</dbReference>
<evidence type="ECO:0000256" key="2">
    <source>
        <dbReference type="ARBA" id="ARBA00022729"/>
    </source>
</evidence>
<evidence type="ECO:0000313" key="12">
    <source>
        <dbReference type="Proteomes" id="UP001606301"/>
    </source>
</evidence>
<dbReference type="InterPro" id="IPR013784">
    <property type="entry name" value="Carb-bd-like_fold"/>
</dbReference>
<evidence type="ECO:0000259" key="9">
    <source>
        <dbReference type="Pfam" id="PF11852"/>
    </source>
</evidence>
<keyword evidence="4" id="KW-0326">Glycosidase</keyword>
<dbReference type="Pfam" id="PF02922">
    <property type="entry name" value="CBM_48"/>
    <property type="match status" value="1"/>
</dbReference>
<dbReference type="InterPro" id="IPR013783">
    <property type="entry name" value="Ig-like_fold"/>
</dbReference>
<reference evidence="11 12" key="1">
    <citation type="submission" date="2024-08" db="EMBL/GenBank/DDBJ databases">
        <authorList>
            <person name="Lu H."/>
        </authorList>
    </citation>
    <scope>NUCLEOTIDE SEQUENCE [LARGE SCALE GENOMIC DNA]</scope>
    <source>
        <strain evidence="11 12">LKC17W</strain>
    </source>
</reference>
<evidence type="ECO:0000256" key="3">
    <source>
        <dbReference type="ARBA" id="ARBA00022801"/>
    </source>
</evidence>
<feature type="region of interest" description="Disordered" evidence="5">
    <location>
        <begin position="23"/>
        <end position="42"/>
    </location>
</feature>
<feature type="domain" description="Alpha-1,6-glucosidases pullulanase-type C-terminal" evidence="9">
    <location>
        <begin position="1009"/>
        <end position="1173"/>
    </location>
</feature>
<dbReference type="EMBL" id="JBIGHW010000001">
    <property type="protein sequence ID" value="MFG6439701.1"/>
    <property type="molecule type" value="Genomic_DNA"/>
</dbReference>
<dbReference type="InterPro" id="IPR014756">
    <property type="entry name" value="Ig_E-set"/>
</dbReference>
<evidence type="ECO:0000256" key="4">
    <source>
        <dbReference type="ARBA" id="ARBA00023295"/>
    </source>
</evidence>
<feature type="domain" description="Pullulanase N2" evidence="10">
    <location>
        <begin position="316"/>
        <end position="431"/>
    </location>
</feature>
<evidence type="ECO:0000259" key="10">
    <source>
        <dbReference type="Pfam" id="PF17967"/>
    </source>
</evidence>
<dbReference type="InterPro" id="IPR024561">
    <property type="entry name" value="Pullul_strch_C"/>
</dbReference>
<dbReference type="InterPro" id="IPR004193">
    <property type="entry name" value="Glyco_hydro_13_N"/>
</dbReference>
<proteinExistence type="inferred from homology"/>
<evidence type="ECO:0000313" key="11">
    <source>
        <dbReference type="EMBL" id="MFG6439701.1"/>
    </source>
</evidence>
<feature type="domain" description="Glycoside hydrolase family 13 N-terminal" evidence="7">
    <location>
        <begin position="442"/>
        <end position="526"/>
    </location>
</feature>
<keyword evidence="2 6" id="KW-0732">Signal</keyword>
<evidence type="ECO:0000256" key="5">
    <source>
        <dbReference type="SAM" id="MobiDB-lite"/>
    </source>
</evidence>
<dbReference type="SUPFAM" id="SSF51011">
    <property type="entry name" value="Glycosyl hydrolase domain"/>
    <property type="match status" value="1"/>
</dbReference>
<dbReference type="PANTHER" id="PTHR43002">
    <property type="entry name" value="GLYCOGEN DEBRANCHING ENZYME"/>
    <property type="match status" value="1"/>
</dbReference>
<dbReference type="InterPro" id="IPR040671">
    <property type="entry name" value="Pullulanase_N2"/>
</dbReference>
<dbReference type="SUPFAM" id="SSF49452">
    <property type="entry name" value="Starch-binding domain-like"/>
    <property type="match status" value="2"/>
</dbReference>
<gene>
    <name evidence="11" type="ORF">ACG0Z3_03315</name>
</gene>
<evidence type="ECO:0000256" key="6">
    <source>
        <dbReference type="SAM" id="SignalP"/>
    </source>
</evidence>
<dbReference type="Pfam" id="PF11852">
    <property type="entry name" value="Pullul_strch_C"/>
    <property type="match status" value="1"/>
</dbReference>
<accession>A0ABW7FDB5</accession>
<organism evidence="11 12">
    <name type="scientific">Pelomonas margarita</name>
    <dbReference type="NCBI Taxonomy" id="3299031"/>
    <lineage>
        <taxon>Bacteria</taxon>
        <taxon>Pseudomonadati</taxon>
        <taxon>Pseudomonadota</taxon>
        <taxon>Betaproteobacteria</taxon>
        <taxon>Burkholderiales</taxon>
        <taxon>Sphaerotilaceae</taxon>
        <taxon>Roseateles</taxon>
    </lineage>
</organism>
<dbReference type="CDD" id="cd10315">
    <property type="entry name" value="CBM41_pullulanase"/>
    <property type="match status" value="2"/>
</dbReference>
<comment type="similarity">
    <text evidence="1">Belongs to the glycosyl hydrolase 13 family.</text>
</comment>
<dbReference type="Gene3D" id="2.60.40.10">
    <property type="entry name" value="Immunoglobulins"/>
    <property type="match status" value="1"/>
</dbReference>
<feature type="signal peptide" evidence="6">
    <location>
        <begin position="1"/>
        <end position="21"/>
    </location>
</feature>
<dbReference type="Gene3D" id="2.60.40.1130">
    <property type="entry name" value="Rab geranylgeranyltransferase alpha-subunit, insert domain"/>
    <property type="match status" value="1"/>
</dbReference>
<dbReference type="CDD" id="cd11341">
    <property type="entry name" value="AmyAc_Pullulanase_LD-like"/>
    <property type="match status" value="1"/>
</dbReference>
<evidence type="ECO:0000259" key="7">
    <source>
        <dbReference type="Pfam" id="PF02922"/>
    </source>
</evidence>
<dbReference type="Gene3D" id="3.20.20.80">
    <property type="entry name" value="Glycosidases"/>
    <property type="match status" value="1"/>
</dbReference>
<dbReference type="CDD" id="cd02860">
    <property type="entry name" value="E_set_Pullulanase"/>
    <property type="match status" value="1"/>
</dbReference>
<keyword evidence="3" id="KW-0378">Hydrolase</keyword>
<evidence type="ECO:0000256" key="1">
    <source>
        <dbReference type="ARBA" id="ARBA00008061"/>
    </source>
</evidence>
<name>A0ABW7FDB5_9BURK</name>
<dbReference type="Gene3D" id="2.60.40.1110">
    <property type="match status" value="2"/>
</dbReference>
<dbReference type="Proteomes" id="UP001606301">
    <property type="component" value="Unassembled WGS sequence"/>
</dbReference>
<dbReference type="InterPro" id="IPR017853">
    <property type="entry name" value="GH"/>
</dbReference>
<protein>
    <submittedName>
        <fullName evidence="11">Alpha-1,6-glucosidase domain-containing protein</fullName>
    </submittedName>
</protein>
<keyword evidence="12" id="KW-1185">Reference proteome</keyword>
<dbReference type="Pfam" id="PF17967">
    <property type="entry name" value="Pullulanase_N2"/>
    <property type="match status" value="1"/>
</dbReference>
<comment type="caution">
    <text evidence="11">The sequence shown here is derived from an EMBL/GenBank/DDBJ whole genome shotgun (WGS) entry which is preliminary data.</text>
</comment>
<feature type="chain" id="PRO_5047306630" evidence="6">
    <location>
        <begin position="22"/>
        <end position="1175"/>
    </location>
</feature>
<dbReference type="PROSITE" id="PS51257">
    <property type="entry name" value="PROKAR_LIPOPROTEIN"/>
    <property type="match status" value="1"/>
</dbReference>
<dbReference type="InterPro" id="IPR005323">
    <property type="entry name" value="CBM41_pullulanase"/>
</dbReference>
<feature type="domain" description="Pullulanase carbohydrate-binding module 41" evidence="8">
    <location>
        <begin position="71"/>
        <end position="165"/>
    </location>
</feature>
<dbReference type="SUPFAM" id="SSF81296">
    <property type="entry name" value="E set domains"/>
    <property type="match status" value="2"/>
</dbReference>
<sequence length="1175" mass="125458">MHVLKHRFCAFFTALALVACGGGGSATPTPSPTPAPPAGLDIGNETSFQKVLNVQPASPAASTPTSGAPTTLTVHYRRAAGDYSGWQLHHWGVAAGVDWNAGRNADSTDAFGAVYHVPLAAQTGSVGYLFHKGDTKDHGGADQSWVLKAGVNEIWRIEGDGATYTANPLTTGAPDVTTVRVHYKRFDGGFAAWGLHLWGGSGLDTARVPAGVNIGDWPNPAAFSKMLNYAAVNAGEVVFDLPVLNPKGDASHKALEFIVHGMSPNEANKDGRVDNIRVDFGSFAIRNQIAEVWLVQGDPQVYPAAPDTRSVSTTDARAYWLTKQLVQWPQVDASGSFKLYHSATAQITATKDGKVAGADGALTLERFTGSVPTAVATRFKFISAGVVLAVKDADLAQLGELHKKQLLLVQEDSAGNVQNATSAQTPGALDDLYAAAANVNELGVKIAGGQTTFKLWAPTAQKVTVFTYDTGSGDARTVDALAFDSATGVWSVSKPGDLSGKYYRFAVEVFVRGAGVVRNFVTDPYAVSLTTDSKRSYIADLGAANLKPAGWDALAASTKVAAQTDMSIYELHVRDFSANDATVTAANRGKYLAFTEAGSNGMKHLKALADAGLTDVHLLPTFDLASVPESGCTTPTPTGAADAETQQAVVSTTAGSDCFNWGYDPYHYNAPEGSYASDAADGAKRIVEFRQMVLGLKNAGLRVGMDVVYNHTTASGQNEKSVLDRIVPGYYHRLNTTGKVETSTCCDNTATEHLMMGKLMSDSVLQWARDYKIDSFRFDIMGHQPRSVMEAMKSRLKTVLGRDIQLIGEGWNFGEVTDGARFVQATLYSLNGSGIGSFNPIIRDAVRGGGCCDSGSALVSNQGFVSGLFYDPNPSAGTRSKTDLMWLGDQLKASLAGSLRSYTFTTHWDATVTAESLGNSIGWSTQPDEVVNYVENHDNLTLFDVLALRLPTTTSREDRARVQLLANAINAFSQGVAYFHAGTDVLRSKSLDKNSYDSGDWFNRLDWSYQDNYFGTGAPRAADNSADWPMLKPFLANAAIKPAPGDIAWMRDAFRDVLKIRASSTLFRLRTADDIKERLKFLNTGSGQNPVVLAATLDGNGYVGAGFKRIVYLFNVDKATHTLTVPGEVGQALQLHPVHKAAGAADQRVAIGAGFDSATGRFTLPGRSAVVFVLP</sequence>
<feature type="domain" description="Pullulanase carbohydrate-binding module 41" evidence="8">
    <location>
        <begin position="178"/>
        <end position="302"/>
    </location>
</feature>
<dbReference type="Gene3D" id="2.60.40.1180">
    <property type="entry name" value="Golgi alpha-mannosidase II"/>
    <property type="match status" value="1"/>
</dbReference>
<evidence type="ECO:0000259" key="8">
    <source>
        <dbReference type="Pfam" id="PF03714"/>
    </source>
</evidence>
<dbReference type="SUPFAM" id="SSF51445">
    <property type="entry name" value="(Trans)glycosidases"/>
    <property type="match status" value="1"/>
</dbReference>